<dbReference type="AlphaFoldDB" id="A0A379VRH8"/>
<dbReference type="PANTHER" id="PTHR43002">
    <property type="entry name" value="GLYCOGEN DEBRANCHING ENZYME"/>
    <property type="match status" value="1"/>
</dbReference>
<dbReference type="EC" id="3.2.1.-" evidence="2"/>
<dbReference type="Gene3D" id="3.20.20.80">
    <property type="entry name" value="Glycosidases"/>
    <property type="match status" value="1"/>
</dbReference>
<reference evidence="2 3" key="1">
    <citation type="submission" date="2018-06" db="EMBL/GenBank/DDBJ databases">
        <authorList>
            <consortium name="Pathogen Informatics"/>
            <person name="Doyle S."/>
        </authorList>
    </citation>
    <scope>NUCLEOTIDE SEQUENCE [LARGE SCALE GENOMIC DNA]</scope>
    <source>
        <strain evidence="2 3">NCTC8256</strain>
    </source>
</reference>
<gene>
    <name evidence="2" type="primary">glgX_5</name>
    <name evidence="2" type="ORF">NCTC8256_03180</name>
</gene>
<keyword evidence="1 2" id="KW-0326">Glycosidase</keyword>
<evidence type="ECO:0000313" key="2">
    <source>
        <dbReference type="EMBL" id="SUH09215.1"/>
    </source>
</evidence>
<evidence type="ECO:0000313" key="3">
    <source>
        <dbReference type="Proteomes" id="UP000254346"/>
    </source>
</evidence>
<dbReference type="InterPro" id="IPR017853">
    <property type="entry name" value="GH"/>
</dbReference>
<organism evidence="2 3">
    <name type="scientific">Salmonella enterica I</name>
    <dbReference type="NCBI Taxonomy" id="59201"/>
    <lineage>
        <taxon>Bacteria</taxon>
        <taxon>Pseudomonadati</taxon>
        <taxon>Pseudomonadota</taxon>
        <taxon>Gammaproteobacteria</taxon>
        <taxon>Enterobacterales</taxon>
        <taxon>Enterobacteriaceae</taxon>
        <taxon>Salmonella</taxon>
    </lineage>
</organism>
<keyword evidence="2" id="KW-0378">Hydrolase</keyword>
<accession>A0A379VRH8</accession>
<proteinExistence type="predicted"/>
<name>A0A379VRH8_SALET</name>
<protein>
    <submittedName>
        <fullName evidence="2">Glycogen debranching protein GlgX</fullName>
        <ecNumber evidence="2">3.2.1.-</ecNumber>
    </submittedName>
</protein>
<dbReference type="GO" id="GO:0016798">
    <property type="term" value="F:hydrolase activity, acting on glycosyl bonds"/>
    <property type="evidence" value="ECO:0007669"/>
    <property type="project" value="UniProtKB-KW"/>
</dbReference>
<dbReference type="EMBL" id="UGXR01000001">
    <property type="protein sequence ID" value="SUH09215.1"/>
    <property type="molecule type" value="Genomic_DNA"/>
</dbReference>
<sequence length="100" mass="11493">MSFGRSQMGNNNGYCQDSEISWVHWDNLPETANALREFTRHLIQLRATQPLLRRESWRDGLEIRWFNAGGGAQQSEQWDEGSTIGVCISRPISSRKRDLA</sequence>
<evidence type="ECO:0000256" key="1">
    <source>
        <dbReference type="ARBA" id="ARBA00023295"/>
    </source>
</evidence>
<dbReference type="SUPFAM" id="SSF51445">
    <property type="entry name" value="(Trans)glycosidases"/>
    <property type="match status" value="1"/>
</dbReference>
<dbReference type="Proteomes" id="UP000254346">
    <property type="component" value="Unassembled WGS sequence"/>
</dbReference>